<name>A0A8B9RBH0_ASTMX</name>
<feature type="signal peptide" evidence="2">
    <location>
        <begin position="1"/>
        <end position="19"/>
    </location>
</feature>
<keyword evidence="2" id="KW-0732">Signal</keyword>
<dbReference type="GO" id="GO:0000070">
    <property type="term" value="P:mitotic sister chromatid segregation"/>
    <property type="evidence" value="ECO:0007669"/>
    <property type="project" value="TreeGrafter"/>
</dbReference>
<dbReference type="InterPro" id="IPR033373">
    <property type="entry name" value="SKAP"/>
</dbReference>
<dbReference type="PANTHER" id="PTHR31940">
    <property type="entry name" value="SMALL KINETOCHORE-ASSOCIATED PROTEIN"/>
    <property type="match status" value="1"/>
</dbReference>
<protein>
    <submittedName>
        <fullName evidence="3">Kinetochore localized astrin (SPAG5) binding protein</fullName>
    </submittedName>
</protein>
<accession>A0A8B9RBH0</accession>
<dbReference type="GO" id="GO:0007051">
    <property type="term" value="P:spindle organization"/>
    <property type="evidence" value="ECO:0007669"/>
    <property type="project" value="InterPro"/>
</dbReference>
<dbReference type="Proteomes" id="UP000694621">
    <property type="component" value="Unplaced"/>
</dbReference>
<dbReference type="GO" id="GO:0072686">
    <property type="term" value="C:mitotic spindle"/>
    <property type="evidence" value="ECO:0007669"/>
    <property type="project" value="TreeGrafter"/>
</dbReference>
<feature type="coiled-coil region" evidence="1">
    <location>
        <begin position="80"/>
        <end position="114"/>
    </location>
</feature>
<dbReference type="GO" id="GO:0035371">
    <property type="term" value="C:microtubule plus-end"/>
    <property type="evidence" value="ECO:0007669"/>
    <property type="project" value="TreeGrafter"/>
</dbReference>
<dbReference type="GO" id="GO:0051988">
    <property type="term" value="P:regulation of attachment of spindle microtubules to kinetochore"/>
    <property type="evidence" value="ECO:0007669"/>
    <property type="project" value="InterPro"/>
</dbReference>
<proteinExistence type="predicted"/>
<evidence type="ECO:0000256" key="2">
    <source>
        <dbReference type="SAM" id="SignalP"/>
    </source>
</evidence>
<evidence type="ECO:0000313" key="3">
    <source>
        <dbReference type="Ensembl" id="ENSAMXP00005030793.1"/>
    </source>
</evidence>
<feature type="chain" id="PRO_5034611639" evidence="2">
    <location>
        <begin position="20"/>
        <end position="203"/>
    </location>
</feature>
<dbReference type="GO" id="GO:0034451">
    <property type="term" value="C:centriolar satellite"/>
    <property type="evidence" value="ECO:0007669"/>
    <property type="project" value="TreeGrafter"/>
</dbReference>
<dbReference type="GO" id="GO:0000776">
    <property type="term" value="C:kinetochore"/>
    <property type="evidence" value="ECO:0007669"/>
    <property type="project" value="InterPro"/>
</dbReference>
<reference evidence="3" key="1">
    <citation type="submission" date="2025-08" db="UniProtKB">
        <authorList>
            <consortium name="Ensembl"/>
        </authorList>
    </citation>
    <scope>IDENTIFICATION</scope>
</reference>
<dbReference type="Ensembl" id="ENSAMXT00005033700.1">
    <property type="protein sequence ID" value="ENSAMXP00005030793.1"/>
    <property type="gene ID" value="ENSAMXG00005015079.1"/>
</dbReference>
<evidence type="ECO:0000313" key="4">
    <source>
        <dbReference type="Proteomes" id="UP000694621"/>
    </source>
</evidence>
<dbReference type="AlphaFoldDB" id="A0A8B9RBH0"/>
<keyword evidence="1" id="KW-0175">Coiled coil</keyword>
<sequence>MFFSLCVLCVQGCAVMKRADRPQIKDTAIPTHPGFRKANVRTDAEFAARKIPGKGLKGPSTKYGQHTDVKEQNRLLVATNEDLQRQISEIKEYVAGLEQQCSDVQKENIETKEKLRDCHALLMAEKLDPVSGRRIDGTAEEKESQRKELMQTISQNLLTELRLFDEVASEHGRHLTVSLKIMFMFCFKVGDLPFSSKQKLNEL</sequence>
<evidence type="ECO:0000256" key="1">
    <source>
        <dbReference type="SAM" id="Coils"/>
    </source>
</evidence>
<organism evidence="3 4">
    <name type="scientific">Astyanax mexicanus</name>
    <name type="common">Blind cave fish</name>
    <name type="synonym">Astyanax fasciatus mexicanus</name>
    <dbReference type="NCBI Taxonomy" id="7994"/>
    <lineage>
        <taxon>Eukaryota</taxon>
        <taxon>Metazoa</taxon>
        <taxon>Chordata</taxon>
        <taxon>Craniata</taxon>
        <taxon>Vertebrata</taxon>
        <taxon>Euteleostomi</taxon>
        <taxon>Actinopterygii</taxon>
        <taxon>Neopterygii</taxon>
        <taxon>Teleostei</taxon>
        <taxon>Ostariophysi</taxon>
        <taxon>Characiformes</taxon>
        <taxon>Characoidei</taxon>
        <taxon>Acestrorhamphidae</taxon>
        <taxon>Acestrorhamphinae</taxon>
        <taxon>Astyanax</taxon>
    </lineage>
</organism>
<dbReference type="PANTHER" id="PTHR31940:SF2">
    <property type="entry name" value="SMALL KINETOCHORE-ASSOCIATED PROTEIN"/>
    <property type="match status" value="1"/>
</dbReference>